<sequence length="144" mass="16307">MVMEIPEEVLAHIFSYLSVKERDSSSTVCRKWKQSMSHPQVWRYTEVRCETGEQEGPALQRFSSFFPLVRHLKINVNPLRDPANRRAALSVLHLSASGNLRSLSLSCSGDVPLFYSGQDLLEGLEVALIASRSMWEEPSSPTWI</sequence>
<evidence type="ECO:0000313" key="2">
    <source>
        <dbReference type="Proteomes" id="UP001157502"/>
    </source>
</evidence>
<name>A0ACC2GPD4_DALPE</name>
<reference evidence="1" key="1">
    <citation type="submission" date="2021-05" db="EMBL/GenBank/DDBJ databases">
        <authorList>
            <person name="Pan Q."/>
            <person name="Jouanno E."/>
            <person name="Zahm M."/>
            <person name="Klopp C."/>
            <person name="Cabau C."/>
            <person name="Louis A."/>
            <person name="Berthelot C."/>
            <person name="Parey E."/>
            <person name="Roest Crollius H."/>
            <person name="Montfort J."/>
            <person name="Robinson-Rechavi M."/>
            <person name="Bouchez O."/>
            <person name="Lampietro C."/>
            <person name="Lopez Roques C."/>
            <person name="Donnadieu C."/>
            <person name="Postlethwait J."/>
            <person name="Bobe J."/>
            <person name="Dillon D."/>
            <person name="Chandos A."/>
            <person name="von Hippel F."/>
            <person name="Guiguen Y."/>
        </authorList>
    </citation>
    <scope>NUCLEOTIDE SEQUENCE</scope>
    <source>
        <strain evidence="1">YG-Jan2019</strain>
    </source>
</reference>
<protein>
    <submittedName>
        <fullName evidence="1">Uncharacterized protein</fullName>
    </submittedName>
</protein>
<evidence type="ECO:0000313" key="1">
    <source>
        <dbReference type="EMBL" id="KAJ8005507.1"/>
    </source>
</evidence>
<comment type="caution">
    <text evidence="1">The sequence shown here is derived from an EMBL/GenBank/DDBJ whole genome shotgun (WGS) entry which is preliminary data.</text>
</comment>
<dbReference type="EMBL" id="CM055737">
    <property type="protein sequence ID" value="KAJ8005507.1"/>
    <property type="molecule type" value="Genomic_DNA"/>
</dbReference>
<accession>A0ACC2GPD4</accession>
<organism evidence="1 2">
    <name type="scientific">Dallia pectoralis</name>
    <name type="common">Alaska blackfish</name>
    <dbReference type="NCBI Taxonomy" id="75939"/>
    <lineage>
        <taxon>Eukaryota</taxon>
        <taxon>Metazoa</taxon>
        <taxon>Chordata</taxon>
        <taxon>Craniata</taxon>
        <taxon>Vertebrata</taxon>
        <taxon>Euteleostomi</taxon>
        <taxon>Actinopterygii</taxon>
        <taxon>Neopterygii</taxon>
        <taxon>Teleostei</taxon>
        <taxon>Protacanthopterygii</taxon>
        <taxon>Esociformes</taxon>
        <taxon>Umbridae</taxon>
        <taxon>Dallia</taxon>
    </lineage>
</organism>
<keyword evidence="2" id="KW-1185">Reference proteome</keyword>
<dbReference type="Proteomes" id="UP001157502">
    <property type="component" value="Chromosome 10"/>
</dbReference>
<proteinExistence type="predicted"/>
<gene>
    <name evidence="1" type="ORF">DPEC_G00118680</name>
</gene>